<name>A0A7I8BXM4_9BURK</name>
<keyword evidence="3" id="KW-0614">Plasmid</keyword>
<evidence type="ECO:0000256" key="2">
    <source>
        <dbReference type="SAM" id="SignalP"/>
    </source>
</evidence>
<sequence length="82" mass="8649">MKHSLTISLIVAALTIPMISNAKVDSNGLTGSEVKAQVVQANKDGAHTSLPAAQEYGTMPLNYSQSGSRIKEGSDGRLFAHH</sequence>
<dbReference type="KEGG" id="plad:PPGU16_60750"/>
<keyword evidence="2" id="KW-0732">Signal</keyword>
<dbReference type="RefSeq" id="WP_180726493.1">
    <property type="nucleotide sequence ID" value="NZ_AP023176.1"/>
</dbReference>
<dbReference type="Proteomes" id="UP000510888">
    <property type="component" value="Plasmid PPGU16_p1"/>
</dbReference>
<evidence type="ECO:0008006" key="5">
    <source>
        <dbReference type="Google" id="ProtNLM"/>
    </source>
</evidence>
<dbReference type="AlphaFoldDB" id="A0A7I8BXM4"/>
<organism evidence="3 4">
    <name type="scientific">Paraburkholderia largidicola</name>
    <dbReference type="NCBI Taxonomy" id="3014751"/>
    <lineage>
        <taxon>Bacteria</taxon>
        <taxon>Pseudomonadati</taxon>
        <taxon>Pseudomonadota</taxon>
        <taxon>Betaproteobacteria</taxon>
        <taxon>Burkholderiales</taxon>
        <taxon>Burkholderiaceae</taxon>
        <taxon>Paraburkholderia</taxon>
    </lineage>
</organism>
<geneLocation type="plasmid" evidence="3 4">
    <name>PPGU16_p1</name>
</geneLocation>
<gene>
    <name evidence="3" type="ORF">PPGU16_60750</name>
</gene>
<evidence type="ECO:0000313" key="3">
    <source>
        <dbReference type="EMBL" id="BCF93008.1"/>
    </source>
</evidence>
<accession>A0A7I8BXM4</accession>
<keyword evidence="4" id="KW-1185">Reference proteome</keyword>
<feature type="region of interest" description="Disordered" evidence="1">
    <location>
        <begin position="61"/>
        <end position="82"/>
    </location>
</feature>
<evidence type="ECO:0000313" key="4">
    <source>
        <dbReference type="Proteomes" id="UP000510888"/>
    </source>
</evidence>
<evidence type="ECO:0000256" key="1">
    <source>
        <dbReference type="SAM" id="MobiDB-lite"/>
    </source>
</evidence>
<dbReference type="EMBL" id="AP023176">
    <property type="protein sequence ID" value="BCF93008.1"/>
    <property type="molecule type" value="Genomic_DNA"/>
</dbReference>
<protein>
    <recommendedName>
        <fullName evidence="5">DUF4148 domain-containing protein</fullName>
    </recommendedName>
</protein>
<feature type="signal peptide" evidence="2">
    <location>
        <begin position="1"/>
        <end position="22"/>
    </location>
</feature>
<reference evidence="3 4" key="1">
    <citation type="journal article" date="2020" name="Genes (Basel)">
        <title>Genomic Comparison of Insect Gut Symbionts from Divergent Burkholderia Subclades.</title>
        <authorList>
            <person name="Takeshita K."/>
            <person name="Kikuchi Y."/>
        </authorList>
    </citation>
    <scope>NUCLEOTIDE SEQUENCE [LARGE SCALE GENOMIC DNA]</scope>
    <source>
        <strain evidence="3 4">PGU16</strain>
        <plasmid evidence="3 4">PPGU16_p1</plasmid>
    </source>
</reference>
<proteinExistence type="predicted"/>
<feature type="chain" id="PRO_5029831134" description="DUF4148 domain-containing protein" evidence="2">
    <location>
        <begin position="23"/>
        <end position="82"/>
    </location>
</feature>